<dbReference type="InterPro" id="IPR025668">
    <property type="entry name" value="Tnp_DDE_dom"/>
</dbReference>
<evidence type="ECO:0000313" key="2">
    <source>
        <dbReference type="EMBL" id="BAH51132.1"/>
    </source>
</evidence>
<dbReference type="Pfam" id="PF13701">
    <property type="entry name" value="DDE_Tnp_1_4"/>
    <property type="match status" value="1"/>
</dbReference>
<reference evidence="2 3" key="1">
    <citation type="submission" date="2009-03" db="EMBL/GenBank/DDBJ databases">
        <title>Comparison of the complete genome sequences of Rhodococcus erythropolis PR4 and Rhodococcus opacus B4.</title>
        <authorList>
            <person name="Takarada H."/>
            <person name="Sekine M."/>
            <person name="Hosoyama A."/>
            <person name="Yamada R."/>
            <person name="Fujisawa T."/>
            <person name="Omata S."/>
            <person name="Shimizu A."/>
            <person name="Tsukatani N."/>
            <person name="Tanikawa S."/>
            <person name="Fujita N."/>
            <person name="Harayama S."/>
        </authorList>
    </citation>
    <scope>NUCLEOTIDE SEQUENCE [LARGE SCALE GENOMIC DNA]</scope>
    <source>
        <strain evidence="2 3">B4</strain>
    </source>
</reference>
<protein>
    <submittedName>
        <fullName evidence="2">Putative transposase</fullName>
    </submittedName>
</protein>
<gene>
    <name evidence="2" type="ordered locus">ROP_28850</name>
</gene>
<sequence length="157" mass="17610">MVRRIPDLRPPKDQGQGTLFDIWRFHAFFTTTDPDDLDTVDADKTHRQHAIIEQVHADLKNSALAHLPSNSFSANAAWLACAVMAFNLTRAAGTLTSDPKLTKATTGTLRRTLVSVPARIAYSARRLTLHLPADWPWETPWNTLFDKAFGRNHPIIV</sequence>
<evidence type="ECO:0000313" key="3">
    <source>
        <dbReference type="Proteomes" id="UP000002212"/>
    </source>
</evidence>
<name>C1B5K6_RHOOB</name>
<evidence type="ECO:0000259" key="1">
    <source>
        <dbReference type="Pfam" id="PF13701"/>
    </source>
</evidence>
<dbReference type="PATRIC" id="fig|632772.20.peg.3013"/>
<dbReference type="HOGENOM" id="CLU_1851765_0_0_11"/>
<dbReference type="Proteomes" id="UP000002212">
    <property type="component" value="Chromosome"/>
</dbReference>
<dbReference type="STRING" id="632772.ROP_28850"/>
<accession>C1B5K6</accession>
<proteinExistence type="predicted"/>
<feature type="domain" description="Transposase DDE" evidence="1">
    <location>
        <begin position="43"/>
        <end position="144"/>
    </location>
</feature>
<dbReference type="KEGG" id="rop:ROP_28850"/>
<dbReference type="AlphaFoldDB" id="C1B5K6"/>
<dbReference type="EMBL" id="AP011115">
    <property type="protein sequence ID" value="BAH51132.1"/>
    <property type="molecule type" value="Genomic_DNA"/>
</dbReference>
<organism evidence="2 3">
    <name type="scientific">Rhodococcus opacus (strain B4)</name>
    <dbReference type="NCBI Taxonomy" id="632772"/>
    <lineage>
        <taxon>Bacteria</taxon>
        <taxon>Bacillati</taxon>
        <taxon>Actinomycetota</taxon>
        <taxon>Actinomycetes</taxon>
        <taxon>Mycobacteriales</taxon>
        <taxon>Nocardiaceae</taxon>
        <taxon>Rhodococcus</taxon>
    </lineage>
</organism>